<reference evidence="13" key="1">
    <citation type="submission" date="2018-07" db="EMBL/GenBank/DDBJ databases">
        <authorList>
            <person name="Quirk P.G."/>
            <person name="Krulwich T.A."/>
        </authorList>
    </citation>
    <scope>NUCLEOTIDE SEQUENCE</scope>
</reference>
<evidence type="ECO:0000256" key="5">
    <source>
        <dbReference type="ARBA" id="ARBA00023180"/>
    </source>
</evidence>
<evidence type="ECO:0000256" key="1">
    <source>
        <dbReference type="ARBA" id="ARBA00001231"/>
    </source>
</evidence>
<dbReference type="Gene3D" id="3.20.20.80">
    <property type="entry name" value="Glycosidases"/>
    <property type="match status" value="1"/>
</dbReference>
<evidence type="ECO:0000256" key="4">
    <source>
        <dbReference type="ARBA" id="ARBA00022801"/>
    </source>
</evidence>
<keyword evidence="3 10" id="KW-0732">Signal</keyword>
<dbReference type="GO" id="GO:0016020">
    <property type="term" value="C:membrane"/>
    <property type="evidence" value="ECO:0007669"/>
    <property type="project" value="TreeGrafter"/>
</dbReference>
<evidence type="ECO:0000259" key="11">
    <source>
        <dbReference type="Pfam" id="PF00728"/>
    </source>
</evidence>
<feature type="active site" description="Proton donor" evidence="8">
    <location>
        <position position="346"/>
    </location>
</feature>
<evidence type="ECO:0000256" key="8">
    <source>
        <dbReference type="PIRSR" id="PIRSR001093-1"/>
    </source>
</evidence>
<evidence type="ECO:0000256" key="6">
    <source>
        <dbReference type="ARBA" id="ARBA00023295"/>
    </source>
</evidence>
<dbReference type="InterPro" id="IPR015883">
    <property type="entry name" value="Glyco_hydro_20_cat"/>
</dbReference>
<dbReference type="Gene3D" id="3.30.379.10">
    <property type="entry name" value="Chitobiase/beta-hexosaminidase domain 2-like"/>
    <property type="match status" value="1"/>
</dbReference>
<comment type="catalytic activity">
    <reaction evidence="1 7">
        <text>Hydrolysis of terminal non-reducing N-acetyl-D-hexosamine residues in N-acetyl-beta-D-hexosaminides.</text>
        <dbReference type="EC" id="3.2.1.52"/>
    </reaction>
</comment>
<keyword evidence="6 7" id="KW-0326">Glycosidase</keyword>
<dbReference type="EMBL" id="UFQT01001452">
    <property type="protein sequence ID" value="SSX30615.1"/>
    <property type="molecule type" value="Genomic_DNA"/>
</dbReference>
<dbReference type="GO" id="GO:0006689">
    <property type="term" value="P:ganglioside catabolic process"/>
    <property type="evidence" value="ECO:0007669"/>
    <property type="project" value="TreeGrafter"/>
</dbReference>
<feature type="chain" id="PRO_5016254474" description="Beta-hexosaminidase" evidence="10">
    <location>
        <begin position="27"/>
        <end position="542"/>
    </location>
</feature>
<evidence type="ECO:0000256" key="2">
    <source>
        <dbReference type="ARBA" id="ARBA00006285"/>
    </source>
</evidence>
<dbReference type="OMA" id="GHDVVMC"/>
<evidence type="ECO:0000256" key="9">
    <source>
        <dbReference type="PIRSR" id="PIRSR001093-2"/>
    </source>
</evidence>
<dbReference type="GO" id="GO:0004563">
    <property type="term" value="F:beta-N-acetylhexosaminidase activity"/>
    <property type="evidence" value="ECO:0007669"/>
    <property type="project" value="UniProtKB-EC"/>
</dbReference>
<accession>A0A336ML82</accession>
<dbReference type="GO" id="GO:0030203">
    <property type="term" value="P:glycosaminoglycan metabolic process"/>
    <property type="evidence" value="ECO:0007669"/>
    <property type="project" value="TreeGrafter"/>
</dbReference>
<dbReference type="PANTHER" id="PTHR22600">
    <property type="entry name" value="BETA-HEXOSAMINIDASE"/>
    <property type="match status" value="1"/>
</dbReference>
<dbReference type="InterPro" id="IPR017853">
    <property type="entry name" value="GH"/>
</dbReference>
<feature type="domain" description="Beta-hexosaminidase eukaryotic type N-terminal" evidence="12">
    <location>
        <begin position="42"/>
        <end position="170"/>
    </location>
</feature>
<organism evidence="13">
    <name type="scientific">Culicoides sonorensis</name>
    <name type="common">Biting midge</name>
    <dbReference type="NCBI Taxonomy" id="179676"/>
    <lineage>
        <taxon>Eukaryota</taxon>
        <taxon>Metazoa</taxon>
        <taxon>Ecdysozoa</taxon>
        <taxon>Arthropoda</taxon>
        <taxon>Hexapoda</taxon>
        <taxon>Insecta</taxon>
        <taxon>Pterygota</taxon>
        <taxon>Neoptera</taxon>
        <taxon>Endopterygota</taxon>
        <taxon>Diptera</taxon>
        <taxon>Nematocera</taxon>
        <taxon>Chironomoidea</taxon>
        <taxon>Ceratopogonidae</taxon>
        <taxon>Ceratopogoninae</taxon>
        <taxon>Culicoides</taxon>
        <taxon>Monoculicoides</taxon>
    </lineage>
</organism>
<dbReference type="Pfam" id="PF14845">
    <property type="entry name" value="Glycohydro_20b2"/>
    <property type="match status" value="1"/>
</dbReference>
<dbReference type="EC" id="3.2.1.52" evidence="7"/>
<feature type="disulfide bond" evidence="9">
    <location>
        <begin position="72"/>
        <end position="128"/>
    </location>
</feature>
<sequence>MTMKKGNFVTVLVCLYLVTLIRDCSAYIVDPGPVVHATKGEIWPKPKKQQTEETFSILIPSNFQFNPTNFTCDILTEAIDRYTRIIASVSSIGRRNRKSLLTKNHRYRNDPLFSGNVEKLDVTLTSECEKMPYQEMDESYTLTINTETSGKLESNSIWGILRGLESFSQLLVYAGDGTALRINHTLINDEPRFSWRGLLVDTSRHFINLQVLFKIIDGMAYNKLNVFHWHIVDDHSFPYESVKFPELSAQGAYNKKMVYTQNDIARVIEYARLRGIRVMPEFDTPGHTRSWGVSHPELLTECQGPYEGKLGPMNPINDNVYDFLETLFEEVVRVFPDKYVHLGGDEVGFECWQSNSNITDYMHQNNIANYEKLEEIFIQKIIDNVDQLNANSIVWQEVYVNRVTLPQKTVVHIWTGDRFRLLYSVTRDGHPALLSSCWYLDHLSTGGDWRKFYNCDPHDFSGTTEQKKMVLGGEACMWAEVVNNGNILQRIFPRVSAAAEKLWSQQSVKDIEEAARRMEEHYCRLNARGIPAQPPNGPGFCL</sequence>
<gene>
    <name evidence="13" type="primary">CSON002698</name>
</gene>
<feature type="disulfide bond" evidence="9">
    <location>
        <begin position="302"/>
        <end position="351"/>
    </location>
</feature>
<evidence type="ECO:0000313" key="13">
    <source>
        <dbReference type="EMBL" id="SSX30615.1"/>
    </source>
</evidence>
<dbReference type="InterPro" id="IPR029018">
    <property type="entry name" value="Hex-like_dom2"/>
</dbReference>
<dbReference type="PRINTS" id="PR00738">
    <property type="entry name" value="GLHYDRLASE20"/>
</dbReference>
<feature type="disulfide bond" evidence="9">
    <location>
        <begin position="523"/>
        <end position="541"/>
    </location>
</feature>
<dbReference type="SUPFAM" id="SSF55545">
    <property type="entry name" value="beta-N-acetylhexosaminidase-like domain"/>
    <property type="match status" value="1"/>
</dbReference>
<evidence type="ECO:0000256" key="3">
    <source>
        <dbReference type="ARBA" id="ARBA00022729"/>
    </source>
</evidence>
<dbReference type="GO" id="GO:0005764">
    <property type="term" value="C:lysosome"/>
    <property type="evidence" value="ECO:0007669"/>
    <property type="project" value="TreeGrafter"/>
</dbReference>
<dbReference type="CDD" id="cd06562">
    <property type="entry name" value="GH20_HexA_HexB-like"/>
    <property type="match status" value="1"/>
</dbReference>
<dbReference type="PANTHER" id="PTHR22600:SF21">
    <property type="entry name" value="BETA-HEXOSAMINIDASE A"/>
    <property type="match status" value="1"/>
</dbReference>
<dbReference type="InterPro" id="IPR025705">
    <property type="entry name" value="Beta_hexosaminidase_sua/sub"/>
</dbReference>
<dbReference type="InterPro" id="IPR029019">
    <property type="entry name" value="HEX_eukaryotic_N"/>
</dbReference>
<protein>
    <recommendedName>
        <fullName evidence="7">Beta-hexosaminidase</fullName>
        <ecNumber evidence="7">3.2.1.52</ecNumber>
    </recommendedName>
</protein>
<dbReference type="AlphaFoldDB" id="A0A336ML82"/>
<dbReference type="VEuPathDB" id="VectorBase:CSON002698"/>
<name>A0A336ML82_CULSO</name>
<evidence type="ECO:0000256" key="10">
    <source>
        <dbReference type="SAM" id="SignalP"/>
    </source>
</evidence>
<evidence type="ECO:0000259" key="12">
    <source>
        <dbReference type="Pfam" id="PF14845"/>
    </source>
</evidence>
<keyword evidence="9" id="KW-1015">Disulfide bond</keyword>
<comment type="similarity">
    <text evidence="2 7">Belongs to the glycosyl hydrolase 20 family.</text>
</comment>
<feature type="signal peptide" evidence="10">
    <location>
        <begin position="1"/>
        <end position="26"/>
    </location>
</feature>
<dbReference type="PIRSF" id="PIRSF001093">
    <property type="entry name" value="B-hxosamndse_ab_euk"/>
    <property type="match status" value="1"/>
</dbReference>
<dbReference type="SUPFAM" id="SSF51445">
    <property type="entry name" value="(Trans)glycosidases"/>
    <property type="match status" value="1"/>
</dbReference>
<dbReference type="FunFam" id="3.20.20.80:FF:000063">
    <property type="entry name" value="Beta-hexosaminidase"/>
    <property type="match status" value="1"/>
</dbReference>
<proteinExistence type="inferred from homology"/>
<keyword evidence="5" id="KW-0325">Glycoprotein</keyword>
<dbReference type="GO" id="GO:0005975">
    <property type="term" value="P:carbohydrate metabolic process"/>
    <property type="evidence" value="ECO:0007669"/>
    <property type="project" value="InterPro"/>
</dbReference>
<dbReference type="Pfam" id="PF00728">
    <property type="entry name" value="Glyco_hydro_20"/>
    <property type="match status" value="1"/>
</dbReference>
<evidence type="ECO:0000256" key="7">
    <source>
        <dbReference type="PIRNR" id="PIRNR001093"/>
    </source>
</evidence>
<keyword evidence="4 7" id="KW-0378">Hydrolase</keyword>
<feature type="domain" description="Glycoside hydrolase family 20 catalytic" evidence="11">
    <location>
        <begin position="193"/>
        <end position="505"/>
    </location>
</feature>